<evidence type="ECO:0000313" key="1">
    <source>
        <dbReference type="EMBL" id="KAI6084011.1"/>
    </source>
</evidence>
<dbReference type="EMBL" id="MU394343">
    <property type="protein sequence ID" value="KAI6084011.1"/>
    <property type="molecule type" value="Genomic_DNA"/>
</dbReference>
<gene>
    <name evidence="1" type="ORF">F4821DRAFT_262336</name>
</gene>
<keyword evidence="2" id="KW-1185">Reference proteome</keyword>
<accession>A0ACC0CUA5</accession>
<comment type="caution">
    <text evidence="1">The sequence shown here is derived from an EMBL/GenBank/DDBJ whole genome shotgun (WGS) entry which is preliminary data.</text>
</comment>
<sequence>MATNVSDNYLGFWVDQSEENVLLKGKITISSEVAKFLTAFFVMYVTFAASKLWDVVAYLIHFLRQGKASERGRLLLRQQQVTLKNSVSPGTTSHRLLKIWWVNRDREYSLKDSFTLVLFAAFCGICCLAAGLYAPNVVDISPRVKVLINSPNCGFVDGSSTAVSNNLTMAVDQFYLDSLAAATDYSRKCYNTSSTEDCGPFTESLIDWDTDWNADCPFNDSMCLGPAMELDTGEMNSNKVLGLNSVFKDQISLRKVTTCAPILQDGYTAHIPSDQSTSTAVSHINGDEIVMNVYGPSRHNLGGNYTWDVSKYAASSERTRTMQMEHYYNGLPANRGTFSPIPEIDNSTGDGTLCFVSSNALLFVEPCDDPVFSAHVPRYDATNNFTYYLEDRVTGVIGCLEQYQWCNPSTEICTHIGNLADTREEVAQVLSLTATQNATVHMLYLVLSSLANIPFLGSNTGNLVANQKVNGQTQFPLPSNQWQVEVQAWHGIVMKLLQEGILRWVIGPTDPILKDHLLPPASPEQAALCHLQRIQPGQGAGVASVTTFGFFFVLVVGTLVILASVFADNIADMVGRWSETVREKQQAWLDDDALQLQRVAYEADARAVEEVTGRRPGVVWTGRDGDVPAVEGNDTVLGPLPSPSTIRSHDTIPRLETTSHSPETIPSSDTTISPDTIPEAREPETTGELPFAERPGKAPKRRYST</sequence>
<dbReference type="Proteomes" id="UP001497680">
    <property type="component" value="Unassembled WGS sequence"/>
</dbReference>
<protein>
    <submittedName>
        <fullName evidence="1">Uncharacterized protein</fullName>
    </submittedName>
</protein>
<organism evidence="1 2">
    <name type="scientific">Hypoxylon rubiginosum</name>
    <dbReference type="NCBI Taxonomy" id="110542"/>
    <lineage>
        <taxon>Eukaryota</taxon>
        <taxon>Fungi</taxon>
        <taxon>Dikarya</taxon>
        <taxon>Ascomycota</taxon>
        <taxon>Pezizomycotina</taxon>
        <taxon>Sordariomycetes</taxon>
        <taxon>Xylariomycetidae</taxon>
        <taxon>Xylariales</taxon>
        <taxon>Hypoxylaceae</taxon>
        <taxon>Hypoxylon</taxon>
    </lineage>
</organism>
<name>A0ACC0CUA5_9PEZI</name>
<proteinExistence type="predicted"/>
<evidence type="ECO:0000313" key="2">
    <source>
        <dbReference type="Proteomes" id="UP001497680"/>
    </source>
</evidence>
<reference evidence="1 2" key="1">
    <citation type="journal article" date="2022" name="New Phytol.">
        <title>Ecological generalism drives hyperdiversity of secondary metabolite gene clusters in xylarialean endophytes.</title>
        <authorList>
            <person name="Franco M.E.E."/>
            <person name="Wisecaver J.H."/>
            <person name="Arnold A.E."/>
            <person name="Ju Y.M."/>
            <person name="Slot J.C."/>
            <person name="Ahrendt S."/>
            <person name="Moore L.P."/>
            <person name="Eastman K.E."/>
            <person name="Scott K."/>
            <person name="Konkel Z."/>
            <person name="Mondo S.J."/>
            <person name="Kuo A."/>
            <person name="Hayes R.D."/>
            <person name="Haridas S."/>
            <person name="Andreopoulos B."/>
            <person name="Riley R."/>
            <person name="LaButti K."/>
            <person name="Pangilinan J."/>
            <person name="Lipzen A."/>
            <person name="Amirebrahimi M."/>
            <person name="Yan J."/>
            <person name="Adam C."/>
            <person name="Keymanesh K."/>
            <person name="Ng V."/>
            <person name="Louie K."/>
            <person name="Northen T."/>
            <person name="Drula E."/>
            <person name="Henrissat B."/>
            <person name="Hsieh H.M."/>
            <person name="Youens-Clark K."/>
            <person name="Lutzoni F."/>
            <person name="Miadlikowska J."/>
            <person name="Eastwood D.C."/>
            <person name="Hamelin R.C."/>
            <person name="Grigoriev I.V."/>
            <person name="U'Ren J.M."/>
        </authorList>
    </citation>
    <scope>NUCLEOTIDE SEQUENCE [LARGE SCALE GENOMIC DNA]</scope>
    <source>
        <strain evidence="1 2">ER1909</strain>
    </source>
</reference>